<proteinExistence type="predicted"/>
<evidence type="ECO:0000313" key="1">
    <source>
        <dbReference type="EMBL" id="ODM94662.1"/>
    </source>
</evidence>
<dbReference type="Proteomes" id="UP000094527">
    <property type="component" value="Unassembled WGS sequence"/>
</dbReference>
<comment type="caution">
    <text evidence="1">The sequence shown here is derived from an EMBL/GenBank/DDBJ whole genome shotgun (WGS) entry which is preliminary data.</text>
</comment>
<reference evidence="1 2" key="1">
    <citation type="journal article" date="2016" name="Genome Biol. Evol.">
        <title>Gene Family Evolution Reflects Adaptation to Soil Environmental Stressors in the Genome of the Collembolan Orchesella cincta.</title>
        <authorList>
            <person name="Faddeeva-Vakhrusheva A."/>
            <person name="Derks M.F."/>
            <person name="Anvar S.Y."/>
            <person name="Agamennone V."/>
            <person name="Suring W."/>
            <person name="Smit S."/>
            <person name="van Straalen N.M."/>
            <person name="Roelofs D."/>
        </authorList>
    </citation>
    <scope>NUCLEOTIDE SEQUENCE [LARGE SCALE GENOMIC DNA]</scope>
    <source>
        <tissue evidence="1">Mixed pool</tissue>
    </source>
</reference>
<accession>A0A1D2MP44</accession>
<evidence type="ECO:0000313" key="2">
    <source>
        <dbReference type="Proteomes" id="UP000094527"/>
    </source>
</evidence>
<name>A0A1D2MP44_ORCCI</name>
<gene>
    <name evidence="1" type="ORF">Ocin01_12018</name>
</gene>
<organism evidence="1 2">
    <name type="scientific">Orchesella cincta</name>
    <name type="common">Springtail</name>
    <name type="synonym">Podura cincta</name>
    <dbReference type="NCBI Taxonomy" id="48709"/>
    <lineage>
        <taxon>Eukaryota</taxon>
        <taxon>Metazoa</taxon>
        <taxon>Ecdysozoa</taxon>
        <taxon>Arthropoda</taxon>
        <taxon>Hexapoda</taxon>
        <taxon>Collembola</taxon>
        <taxon>Entomobryomorpha</taxon>
        <taxon>Entomobryoidea</taxon>
        <taxon>Orchesellidae</taxon>
        <taxon>Orchesellinae</taxon>
        <taxon>Orchesella</taxon>
    </lineage>
</organism>
<protein>
    <submittedName>
        <fullName evidence="1">Uncharacterized protein</fullName>
    </submittedName>
</protein>
<keyword evidence="2" id="KW-1185">Reference proteome</keyword>
<dbReference type="EMBL" id="LJIJ01000773">
    <property type="protein sequence ID" value="ODM94662.1"/>
    <property type="molecule type" value="Genomic_DNA"/>
</dbReference>
<sequence>MSLQKKNVIQEFIKDDFVPSVNQFLVKYCTGRGAKPPRGYMCERKHDPCVNAQEVPADCLAEKE</sequence>
<dbReference type="OrthoDB" id="1738325at2759"/>
<dbReference type="AlphaFoldDB" id="A0A1D2MP44"/>